<dbReference type="AlphaFoldDB" id="A0A7W8D4L3"/>
<protein>
    <recommendedName>
        <fullName evidence="4">Sel1 repeat family protein</fullName>
    </recommendedName>
</protein>
<evidence type="ECO:0000313" key="2">
    <source>
        <dbReference type="EMBL" id="MBB5207836.1"/>
    </source>
</evidence>
<sequence length="338" mass="35405">MRGLGKALLLALVAGAHLAGGWWLVQQRARVPPVADVPAPLPPAPVPERPAAPDIAPDRAALPPRPDSMAASGEPPPADAPADNALPPPGTPLASMLPELEARARRGDTRAACRLALEAETCLHARDAREAAEFFETSAARDASSEDGAVAMIALLEEQAEYAEPVCAGLPDGWADANAWQYMLAAAQGDMRLATRFAVNPPLDWSIEDLQPEAWAAYREAAPALLQRAAAQGDLRAVYFLQRIHSGLPLPHLAGEAIMPDPELAVLYALALLAHTDPGTAATLQAQIDAARGAFDAAQWRDLQTRAAALAQRFAGQAPIDNEAGVLGPPDAGMCGTD</sequence>
<feature type="compositionally biased region" description="Low complexity" evidence="1">
    <location>
        <begin position="52"/>
        <end position="62"/>
    </location>
</feature>
<comment type="caution">
    <text evidence="2">The sequence shown here is derived from an EMBL/GenBank/DDBJ whole genome shotgun (WGS) entry which is preliminary data.</text>
</comment>
<reference evidence="2 3" key="1">
    <citation type="submission" date="2020-08" db="EMBL/GenBank/DDBJ databases">
        <title>Genomic Encyclopedia of Type Strains, Phase IV (KMG-IV): sequencing the most valuable type-strain genomes for metagenomic binning, comparative biology and taxonomic classification.</title>
        <authorList>
            <person name="Goeker M."/>
        </authorList>
    </citation>
    <scope>NUCLEOTIDE SEQUENCE [LARGE SCALE GENOMIC DNA]</scope>
    <source>
        <strain evidence="2 3">DSM 24163</strain>
    </source>
</reference>
<evidence type="ECO:0000313" key="3">
    <source>
        <dbReference type="Proteomes" id="UP000521199"/>
    </source>
</evidence>
<dbReference type="EMBL" id="JACHHP010000002">
    <property type="protein sequence ID" value="MBB5207836.1"/>
    <property type="molecule type" value="Genomic_DNA"/>
</dbReference>
<evidence type="ECO:0008006" key="4">
    <source>
        <dbReference type="Google" id="ProtNLM"/>
    </source>
</evidence>
<organism evidence="2 3">
    <name type="scientific">Chiayiivirga flava</name>
    <dbReference type="NCBI Taxonomy" id="659595"/>
    <lineage>
        <taxon>Bacteria</taxon>
        <taxon>Pseudomonadati</taxon>
        <taxon>Pseudomonadota</taxon>
        <taxon>Gammaproteobacteria</taxon>
        <taxon>Lysobacterales</taxon>
        <taxon>Lysobacteraceae</taxon>
        <taxon>Chiayiivirga</taxon>
    </lineage>
</organism>
<evidence type="ECO:0000256" key="1">
    <source>
        <dbReference type="SAM" id="MobiDB-lite"/>
    </source>
</evidence>
<accession>A0A7W8D4L3</accession>
<dbReference type="Proteomes" id="UP000521199">
    <property type="component" value="Unassembled WGS sequence"/>
</dbReference>
<feature type="region of interest" description="Disordered" evidence="1">
    <location>
        <begin position="41"/>
        <end position="95"/>
    </location>
</feature>
<dbReference type="RefSeq" id="WP_183960355.1">
    <property type="nucleotide sequence ID" value="NZ_JACHHP010000002.1"/>
</dbReference>
<proteinExistence type="predicted"/>
<name>A0A7W8D4L3_9GAMM</name>
<gene>
    <name evidence="2" type="ORF">HNQ52_001365</name>
</gene>
<keyword evidence="3" id="KW-1185">Reference proteome</keyword>
<feature type="compositionally biased region" description="Pro residues" evidence="1">
    <location>
        <begin position="41"/>
        <end position="50"/>
    </location>
</feature>